<feature type="compositionally biased region" description="Polar residues" evidence="1">
    <location>
        <begin position="203"/>
        <end position="212"/>
    </location>
</feature>
<comment type="caution">
    <text evidence="3">The sequence shown here is derived from an EMBL/GenBank/DDBJ whole genome shotgun (WGS) entry which is preliminary data.</text>
</comment>
<evidence type="ECO:0000256" key="1">
    <source>
        <dbReference type="SAM" id="MobiDB-lite"/>
    </source>
</evidence>
<name>A0ABR1CVB6_NECAM</name>
<sequence>MEQALSQFVMVTCRYRYVIVMVMVMLLLCYRYGPRKLAGFPGLSSLYWSGQPPSEGVIRVSVSYEKTTKETIDNAFNIMKVMTEDYKKRRGDPTLVKALDVTLLGYETEVPTDAEYKIFPTTSTKTKVDKLGKVPKPTSKDSNNMSTHTPINVVPQIETPIHGREESRSNKPSDTRVTSLDGKENSNPTKTVVSSAIEAKPTADSSQQPPSY</sequence>
<dbReference type="EMBL" id="JAVFWL010000003">
    <property type="protein sequence ID" value="KAK6742274.1"/>
    <property type="molecule type" value="Genomic_DNA"/>
</dbReference>
<protein>
    <submittedName>
        <fullName evidence="3">Uncharacterized protein</fullName>
    </submittedName>
</protein>
<feature type="transmembrane region" description="Helical" evidence="2">
    <location>
        <begin position="15"/>
        <end position="33"/>
    </location>
</feature>
<proteinExistence type="predicted"/>
<feature type="compositionally biased region" description="Polar residues" evidence="1">
    <location>
        <begin position="185"/>
        <end position="194"/>
    </location>
</feature>
<accession>A0ABR1CVB6</accession>
<organism evidence="3 4">
    <name type="scientific">Necator americanus</name>
    <name type="common">Human hookworm</name>
    <dbReference type="NCBI Taxonomy" id="51031"/>
    <lineage>
        <taxon>Eukaryota</taxon>
        <taxon>Metazoa</taxon>
        <taxon>Ecdysozoa</taxon>
        <taxon>Nematoda</taxon>
        <taxon>Chromadorea</taxon>
        <taxon>Rhabditida</taxon>
        <taxon>Rhabditina</taxon>
        <taxon>Rhabditomorpha</taxon>
        <taxon>Strongyloidea</taxon>
        <taxon>Ancylostomatidae</taxon>
        <taxon>Bunostominae</taxon>
        <taxon>Necator</taxon>
    </lineage>
</organism>
<feature type="compositionally biased region" description="Polar residues" evidence="1">
    <location>
        <begin position="140"/>
        <end position="150"/>
    </location>
</feature>
<dbReference type="Proteomes" id="UP001303046">
    <property type="component" value="Unassembled WGS sequence"/>
</dbReference>
<gene>
    <name evidence="3" type="primary">Necator_chrIII.g10638</name>
    <name evidence="3" type="ORF">RB195_009873</name>
</gene>
<evidence type="ECO:0000313" key="4">
    <source>
        <dbReference type="Proteomes" id="UP001303046"/>
    </source>
</evidence>
<feature type="compositionally biased region" description="Basic and acidic residues" evidence="1">
    <location>
        <begin position="161"/>
        <end position="174"/>
    </location>
</feature>
<evidence type="ECO:0000313" key="3">
    <source>
        <dbReference type="EMBL" id="KAK6742274.1"/>
    </source>
</evidence>
<keyword evidence="2" id="KW-0812">Transmembrane</keyword>
<feature type="region of interest" description="Disordered" evidence="1">
    <location>
        <begin position="127"/>
        <end position="212"/>
    </location>
</feature>
<reference evidence="3 4" key="1">
    <citation type="submission" date="2023-08" db="EMBL/GenBank/DDBJ databases">
        <title>A Necator americanus chromosomal reference genome.</title>
        <authorList>
            <person name="Ilik V."/>
            <person name="Petrzelkova K.J."/>
            <person name="Pardy F."/>
            <person name="Fuh T."/>
            <person name="Niatou-Singa F.S."/>
            <person name="Gouil Q."/>
            <person name="Baker L."/>
            <person name="Ritchie M.E."/>
            <person name="Jex A.R."/>
            <person name="Gazzola D."/>
            <person name="Li H."/>
            <person name="Toshio Fujiwara R."/>
            <person name="Zhan B."/>
            <person name="Aroian R.V."/>
            <person name="Pafco B."/>
            <person name="Schwarz E.M."/>
        </authorList>
    </citation>
    <scope>NUCLEOTIDE SEQUENCE [LARGE SCALE GENOMIC DNA]</scope>
    <source>
        <strain evidence="3 4">Aroian</strain>
        <tissue evidence="3">Whole animal</tissue>
    </source>
</reference>
<keyword evidence="2" id="KW-0472">Membrane</keyword>
<keyword evidence="4" id="KW-1185">Reference proteome</keyword>
<keyword evidence="2" id="KW-1133">Transmembrane helix</keyword>
<evidence type="ECO:0000256" key="2">
    <source>
        <dbReference type="SAM" id="Phobius"/>
    </source>
</evidence>